<proteinExistence type="predicted"/>
<dbReference type="InterPro" id="IPR041661">
    <property type="entry name" value="ZN622/Rei1/Reh1_Znf-C2H2"/>
</dbReference>
<gene>
    <name evidence="4" type="ORF">D6D21_09647</name>
</gene>
<feature type="compositionally biased region" description="Basic residues" evidence="2">
    <location>
        <begin position="179"/>
        <end position="189"/>
    </location>
</feature>
<evidence type="ECO:0000313" key="5">
    <source>
        <dbReference type="Proteomes" id="UP000309076"/>
    </source>
</evidence>
<name>A0AB74IKE2_AURPU</name>
<reference evidence="4 5" key="1">
    <citation type="submission" date="2018-10" db="EMBL/GenBank/DDBJ databases">
        <title>Fifty Aureobasidium pullulans genomes reveal a recombining polyextremotolerant generalist.</title>
        <authorList>
            <person name="Gostincar C."/>
            <person name="Turk M."/>
            <person name="Zajc J."/>
            <person name="Gunde-Cimerman N."/>
        </authorList>
    </citation>
    <scope>NUCLEOTIDE SEQUENCE [LARGE SCALE GENOMIC DNA]</scope>
    <source>
        <strain evidence="4 5">EXF-10796</strain>
    </source>
</reference>
<feature type="compositionally biased region" description="Low complexity" evidence="2">
    <location>
        <begin position="196"/>
        <end position="229"/>
    </location>
</feature>
<organism evidence="4 5">
    <name type="scientific">Aureobasidium pullulans</name>
    <name type="common">Black yeast</name>
    <name type="synonym">Pullularia pullulans</name>
    <dbReference type="NCBI Taxonomy" id="5580"/>
    <lineage>
        <taxon>Eukaryota</taxon>
        <taxon>Fungi</taxon>
        <taxon>Dikarya</taxon>
        <taxon>Ascomycota</taxon>
        <taxon>Pezizomycotina</taxon>
        <taxon>Dothideomycetes</taxon>
        <taxon>Dothideomycetidae</taxon>
        <taxon>Dothideales</taxon>
        <taxon>Saccotheciaceae</taxon>
        <taxon>Aureobasidium</taxon>
    </lineage>
</organism>
<dbReference type="AlphaFoldDB" id="A0AB74IKE2"/>
<evidence type="ECO:0000256" key="2">
    <source>
        <dbReference type="SAM" id="MobiDB-lite"/>
    </source>
</evidence>
<evidence type="ECO:0000313" key="4">
    <source>
        <dbReference type="EMBL" id="THW34302.1"/>
    </source>
</evidence>
<protein>
    <recommendedName>
        <fullName evidence="3">ZN622/Rei1/Reh1 zinc finger C2H2-type domain-containing protein</fullName>
    </recommendedName>
</protein>
<dbReference type="InterPro" id="IPR040025">
    <property type="entry name" value="Znf622/Rei1/Reh1"/>
</dbReference>
<dbReference type="InterPro" id="IPR036236">
    <property type="entry name" value="Znf_C2H2_sf"/>
</dbReference>
<evidence type="ECO:0000256" key="1">
    <source>
        <dbReference type="SAM" id="Coils"/>
    </source>
</evidence>
<feature type="compositionally biased region" description="Low complexity" evidence="2">
    <location>
        <begin position="1"/>
        <end position="37"/>
    </location>
</feature>
<comment type="caution">
    <text evidence="4">The sequence shown here is derived from an EMBL/GenBank/DDBJ whole genome shotgun (WGS) entry which is preliminary data.</text>
</comment>
<feature type="coiled-coil region" evidence="1">
    <location>
        <begin position="268"/>
        <end position="295"/>
    </location>
</feature>
<dbReference type="GO" id="GO:0042273">
    <property type="term" value="P:ribosomal large subunit biogenesis"/>
    <property type="evidence" value="ECO:0007669"/>
    <property type="project" value="TreeGrafter"/>
</dbReference>
<evidence type="ECO:0000259" key="3">
    <source>
        <dbReference type="Pfam" id="PF12756"/>
    </source>
</evidence>
<keyword evidence="1" id="KW-0175">Coiled coil</keyword>
<feature type="domain" description="ZN622/Rei1/Reh1 zinc finger C2H2-type" evidence="3">
    <location>
        <begin position="62"/>
        <end position="158"/>
    </location>
</feature>
<dbReference type="EMBL" id="QZAM01000326">
    <property type="protein sequence ID" value="THW34302.1"/>
    <property type="molecule type" value="Genomic_DNA"/>
</dbReference>
<dbReference type="GO" id="GO:0030687">
    <property type="term" value="C:preribosome, large subunit precursor"/>
    <property type="evidence" value="ECO:0007669"/>
    <property type="project" value="TreeGrafter"/>
</dbReference>
<dbReference type="SUPFAM" id="SSF57667">
    <property type="entry name" value="beta-beta-alpha zinc fingers"/>
    <property type="match status" value="1"/>
</dbReference>
<feature type="region of interest" description="Disordered" evidence="2">
    <location>
        <begin position="1"/>
        <end position="54"/>
    </location>
</feature>
<dbReference type="Pfam" id="PF12756">
    <property type="entry name" value="zf-C2H2_2"/>
    <property type="match status" value="1"/>
</dbReference>
<accession>A0AB74IKE2</accession>
<dbReference type="Proteomes" id="UP000309076">
    <property type="component" value="Unassembled WGS sequence"/>
</dbReference>
<dbReference type="PANTHER" id="PTHR13182">
    <property type="entry name" value="ZINC FINGER PROTEIN 622"/>
    <property type="match status" value="1"/>
</dbReference>
<sequence length="311" mass="34148">MVAASSASGSVGTTSQASFYGPASQPSAQSSIQPAISDEPDHSSDSDDGSNSSSVTDFDTTHCLFCNSMSESIDTNLIHMSRSHGMTIPSPHQLTVDPTTLLTYLNLVISVYHECLSCGTQRRNTQAIQQHMLGKGHCAFDISDVESEYREFWDFEGENKIEIDGDNIILPSGRTVLHRATRTTQRHQRLSTPDMTSLSLSEASPSSTPLSDDQAATSSSTPTKPSQKQALTKQDLRALNLNKHLSTLRNSDRLALAHLPASEQRAILSSQHKQLQKARRQERDMQARLQRKNNQTMMQHFVSDVPGPKLG</sequence>
<dbReference type="PANTHER" id="PTHR13182:SF8">
    <property type="entry name" value="CYTOPLASMIC 60S SUBUNIT BIOGENESIS FACTOR ZNF622"/>
    <property type="match status" value="1"/>
</dbReference>
<feature type="region of interest" description="Disordered" evidence="2">
    <location>
        <begin position="179"/>
        <end position="231"/>
    </location>
</feature>